<evidence type="ECO:0000259" key="2">
    <source>
        <dbReference type="Pfam" id="PF00085"/>
    </source>
</evidence>
<feature type="compositionally biased region" description="Basic and acidic residues" evidence="1">
    <location>
        <begin position="50"/>
        <end position="61"/>
    </location>
</feature>
<evidence type="ECO:0000313" key="3">
    <source>
        <dbReference type="EMBL" id="EJK59379.1"/>
    </source>
</evidence>
<dbReference type="CDD" id="cd02947">
    <property type="entry name" value="TRX_family"/>
    <property type="match status" value="1"/>
</dbReference>
<dbReference type="Proteomes" id="UP000266841">
    <property type="component" value="Unassembled WGS sequence"/>
</dbReference>
<dbReference type="Gene3D" id="3.40.30.10">
    <property type="entry name" value="Glutaredoxin"/>
    <property type="match status" value="1"/>
</dbReference>
<proteinExistence type="predicted"/>
<dbReference type="InterPro" id="IPR050620">
    <property type="entry name" value="Thioredoxin_H-type-like"/>
</dbReference>
<protein>
    <recommendedName>
        <fullName evidence="2">Thioredoxin domain-containing protein</fullName>
    </recommendedName>
</protein>
<feature type="compositionally biased region" description="Basic residues" evidence="1">
    <location>
        <begin position="40"/>
        <end position="49"/>
    </location>
</feature>
<dbReference type="InterPro" id="IPR013766">
    <property type="entry name" value="Thioredoxin_domain"/>
</dbReference>
<dbReference type="InterPro" id="IPR036249">
    <property type="entry name" value="Thioredoxin-like_sf"/>
</dbReference>
<organism evidence="3 4">
    <name type="scientific">Thalassiosira oceanica</name>
    <name type="common">Marine diatom</name>
    <dbReference type="NCBI Taxonomy" id="159749"/>
    <lineage>
        <taxon>Eukaryota</taxon>
        <taxon>Sar</taxon>
        <taxon>Stramenopiles</taxon>
        <taxon>Ochrophyta</taxon>
        <taxon>Bacillariophyta</taxon>
        <taxon>Coscinodiscophyceae</taxon>
        <taxon>Thalassiosirophycidae</taxon>
        <taxon>Thalassiosirales</taxon>
        <taxon>Thalassiosiraceae</taxon>
        <taxon>Thalassiosira</taxon>
    </lineage>
</organism>
<comment type="caution">
    <text evidence="3">The sequence shown here is derived from an EMBL/GenBank/DDBJ whole genome shotgun (WGS) entry which is preliminary data.</text>
</comment>
<reference evidence="3 4" key="1">
    <citation type="journal article" date="2012" name="Genome Biol.">
        <title>Genome and low-iron response of an oceanic diatom adapted to chronic iron limitation.</title>
        <authorList>
            <person name="Lommer M."/>
            <person name="Specht M."/>
            <person name="Roy A.S."/>
            <person name="Kraemer L."/>
            <person name="Andreson R."/>
            <person name="Gutowska M.A."/>
            <person name="Wolf J."/>
            <person name="Bergner S.V."/>
            <person name="Schilhabel M.B."/>
            <person name="Klostermeier U.C."/>
            <person name="Beiko R.G."/>
            <person name="Rosenstiel P."/>
            <person name="Hippler M."/>
            <person name="Laroche J."/>
        </authorList>
    </citation>
    <scope>NUCLEOTIDE SEQUENCE [LARGE SCALE GENOMIC DNA]</scope>
    <source>
        <strain evidence="3 4">CCMP1005</strain>
    </source>
</reference>
<dbReference type="Pfam" id="PF00085">
    <property type="entry name" value="Thioredoxin"/>
    <property type="match status" value="1"/>
</dbReference>
<dbReference type="eggNOG" id="KOG0907">
    <property type="taxonomic scope" value="Eukaryota"/>
</dbReference>
<gene>
    <name evidence="3" type="ORF">THAOC_20410</name>
</gene>
<keyword evidence="4" id="KW-1185">Reference proteome</keyword>
<dbReference type="OrthoDB" id="2121326at2759"/>
<sequence>MPLLVYLLQTVAAKLAKAGLLPRYVARRIDRVNGVASKAPRSRGRGQRQRTKEGDAPRDRASTQATEEDCDDWCCRLTSFLPPFLLSAASSVSSETSLDESDVEEDESRDGIVELASDSTSFNPFVLDPTCRDSMHRITSLEQWEELRSTCRRRRLIAKFTAEWSKPCLVMQPPYEYIASVNSKDCAFATIDVDGKGCDAISSDNKVGLLPTFICFNGDGEEIDRINGANSSHKLRLWIEKMGRI</sequence>
<evidence type="ECO:0000256" key="1">
    <source>
        <dbReference type="SAM" id="MobiDB-lite"/>
    </source>
</evidence>
<name>K0S3F1_THAOC</name>
<dbReference type="EMBL" id="AGNL01023020">
    <property type="protein sequence ID" value="EJK59379.1"/>
    <property type="molecule type" value="Genomic_DNA"/>
</dbReference>
<feature type="domain" description="Thioredoxin" evidence="2">
    <location>
        <begin position="152"/>
        <end position="240"/>
    </location>
</feature>
<dbReference type="PANTHER" id="PTHR10438:SF463">
    <property type="entry name" value="THIOREDOXIN"/>
    <property type="match status" value="1"/>
</dbReference>
<evidence type="ECO:0000313" key="4">
    <source>
        <dbReference type="Proteomes" id="UP000266841"/>
    </source>
</evidence>
<dbReference type="AlphaFoldDB" id="K0S3F1"/>
<accession>K0S3F1</accession>
<dbReference type="PANTHER" id="PTHR10438">
    <property type="entry name" value="THIOREDOXIN"/>
    <property type="match status" value="1"/>
</dbReference>
<feature type="region of interest" description="Disordered" evidence="1">
    <location>
        <begin position="35"/>
        <end position="64"/>
    </location>
</feature>
<dbReference type="SUPFAM" id="SSF52833">
    <property type="entry name" value="Thioredoxin-like"/>
    <property type="match status" value="1"/>
</dbReference>